<accession>A0A736VLL7</accession>
<dbReference type="AlphaFoldDB" id="A0A736VLL7"/>
<dbReference type="EMBL" id="DAATAH010000074">
    <property type="protein sequence ID" value="HAE7767206.1"/>
    <property type="molecule type" value="Genomic_DNA"/>
</dbReference>
<protein>
    <submittedName>
        <fullName evidence="1">Uncharacterized protein</fullName>
    </submittedName>
</protein>
<reference evidence="1" key="1">
    <citation type="journal article" date="2018" name="Genome Biol.">
        <title>SKESA: strategic k-mer extension for scrupulous assemblies.</title>
        <authorList>
            <person name="Souvorov A."/>
            <person name="Agarwala R."/>
            <person name="Lipman D.J."/>
        </authorList>
    </citation>
    <scope>NUCLEOTIDE SEQUENCE</scope>
    <source>
        <strain evidence="1">2584-68</strain>
    </source>
</reference>
<proteinExistence type="predicted"/>
<comment type="caution">
    <text evidence="1">The sequence shown here is derived from an EMBL/GenBank/DDBJ whole genome shotgun (WGS) entry which is preliminary data.</text>
</comment>
<gene>
    <name evidence="1" type="ORF">GNB58_004274</name>
</gene>
<sequence>MKAGVCLFLESFSLDKGEKIILEQLSHLRGLMARMNSEFINFYKSNEYDCKLATMFYSTSPDMAWMMGQFYDIGKIDILPMNCDDLMKIIDSEPPVYNSRMLYMYNSIGNTTSTKTRESTILNEEELVRICRYILDKYPRNSVEYGEHIKDIFKNLIFLENNAHPKFKTFNNMDKIEGGFELFHKSITDFLFFCNNYQVIPGDSIQNLKNMNAALIYIVCEEGGGKSARKAGELNRDFVIDNVTYTNVNCEFHYKLLYEDGMNRRGKRYSGNRIYFGFINKIKGSIPRIAIAHIGNHL</sequence>
<organism evidence="1">
    <name type="scientific">Salmonella enterica subsp. houtenae serovar 45:g,z51:-</name>
    <dbReference type="NCBI Taxonomy" id="1967611"/>
    <lineage>
        <taxon>Bacteria</taxon>
        <taxon>Pseudomonadati</taxon>
        <taxon>Pseudomonadota</taxon>
        <taxon>Gammaproteobacteria</taxon>
        <taxon>Enterobacterales</taxon>
        <taxon>Enterobacteriaceae</taxon>
        <taxon>Salmonella</taxon>
    </lineage>
</organism>
<evidence type="ECO:0000313" key="1">
    <source>
        <dbReference type="EMBL" id="HAE7767206.1"/>
    </source>
</evidence>
<name>A0A736VLL7_SALHO</name>
<reference evidence="1" key="2">
    <citation type="submission" date="2018-07" db="EMBL/GenBank/DDBJ databases">
        <authorList>
            <consortium name="NCBI Pathogen Detection Project"/>
        </authorList>
    </citation>
    <scope>NUCLEOTIDE SEQUENCE</scope>
    <source>
        <strain evidence="1">2584-68</strain>
    </source>
</reference>